<proteinExistence type="predicted"/>
<comment type="caution">
    <text evidence="1">The sequence shown here is derived from an EMBL/GenBank/DDBJ whole genome shotgun (WGS) entry which is preliminary data.</text>
</comment>
<keyword evidence="2" id="KW-1185">Reference proteome</keyword>
<accession>A0A812ILH2</accession>
<dbReference type="Proteomes" id="UP000604046">
    <property type="component" value="Unassembled WGS sequence"/>
</dbReference>
<reference evidence="1" key="1">
    <citation type="submission" date="2021-02" db="EMBL/GenBank/DDBJ databases">
        <authorList>
            <person name="Dougan E. K."/>
            <person name="Rhodes N."/>
            <person name="Thang M."/>
            <person name="Chan C."/>
        </authorList>
    </citation>
    <scope>NUCLEOTIDE SEQUENCE</scope>
</reference>
<dbReference type="OrthoDB" id="429725at2759"/>
<dbReference type="EMBL" id="CAJNDS010000275">
    <property type="protein sequence ID" value="CAE7037231.1"/>
    <property type="molecule type" value="Genomic_DNA"/>
</dbReference>
<protein>
    <submittedName>
        <fullName evidence="1">Uncharacterized protein</fullName>
    </submittedName>
</protein>
<gene>
    <name evidence="1" type="ORF">SNAT2548_LOCUS4464</name>
</gene>
<dbReference type="AlphaFoldDB" id="A0A812ILH2"/>
<organism evidence="1 2">
    <name type="scientific">Symbiodinium natans</name>
    <dbReference type="NCBI Taxonomy" id="878477"/>
    <lineage>
        <taxon>Eukaryota</taxon>
        <taxon>Sar</taxon>
        <taxon>Alveolata</taxon>
        <taxon>Dinophyceae</taxon>
        <taxon>Suessiales</taxon>
        <taxon>Symbiodiniaceae</taxon>
        <taxon>Symbiodinium</taxon>
    </lineage>
</organism>
<sequence length="329" mass="33270">MGGGGGAHPFCGFLHVGPVIVGLKVQACHPICFPVAEAVLDSMSRHLLLIMVLTSWMPQDVAGACDADAVMAAATCMQQLSVPTGGNADTTCQYVQDYMACYPGDCCTSAVETALATFGQAPFNCAGTTCGSSSNTGNSNTGGSNTGDSGCTADAVMASATCMQQLSMPTDGNVDTTCQYVQDYMACFPGACCTSAVETALATFGQAPFNCAGTTCGSGSPAASTTTPFVVGAGLVSQTSQCSGTFVAGANVGWTGEETTQQSVMSWEACCSLCNPDVCCGYVLISDGVCFQKIGSTCELIAPPESTSDAASISLLSLATMQVALRVAF</sequence>
<evidence type="ECO:0000313" key="1">
    <source>
        <dbReference type="EMBL" id="CAE7037231.1"/>
    </source>
</evidence>
<evidence type="ECO:0000313" key="2">
    <source>
        <dbReference type="Proteomes" id="UP000604046"/>
    </source>
</evidence>
<name>A0A812ILH2_9DINO</name>